<dbReference type="PANTHER" id="PTHR11573:SF6">
    <property type="entry name" value="RIBONUCLEOSIDE-DIPHOSPHATE REDUCTASE LARGE SUBUNIT"/>
    <property type="match status" value="1"/>
</dbReference>
<dbReference type="GO" id="GO:0009263">
    <property type="term" value="P:deoxyribonucleotide biosynthetic process"/>
    <property type="evidence" value="ECO:0007669"/>
    <property type="project" value="UniProtKB-KW"/>
</dbReference>
<proteinExistence type="inferred from homology"/>
<dbReference type="PRINTS" id="PR01183">
    <property type="entry name" value="RIBORDTASEM1"/>
</dbReference>
<evidence type="ECO:0000256" key="3">
    <source>
        <dbReference type="ARBA" id="ARBA00023002"/>
    </source>
</evidence>
<dbReference type="PANTHER" id="PTHR11573">
    <property type="entry name" value="RIBONUCLEOSIDE-DIPHOSPHATE REDUCTASE LARGE CHAIN"/>
    <property type="match status" value="1"/>
</dbReference>
<dbReference type="EMBL" id="LR796270">
    <property type="protein sequence ID" value="CAB4133320.1"/>
    <property type="molecule type" value="Genomic_DNA"/>
</dbReference>
<protein>
    <recommendedName>
        <fullName evidence="2 4">Ribonucleoside-diphosphate reductase</fullName>
        <ecNumber evidence="2 4">1.17.4.1</ecNumber>
    </recommendedName>
</protein>
<dbReference type="SUPFAM" id="SSF51998">
    <property type="entry name" value="PFL-like glycyl radical enzymes"/>
    <property type="match status" value="1"/>
</dbReference>
<evidence type="ECO:0000256" key="2">
    <source>
        <dbReference type="ARBA" id="ARBA00012274"/>
    </source>
</evidence>
<dbReference type="EC" id="1.17.4.1" evidence="2 4"/>
<comment type="function">
    <text evidence="4">Provides the precursors necessary for DNA synthesis. Catalyzes the biosynthesis of deoxyribonucleotides from the corresponding ribonucleotides.</text>
</comment>
<dbReference type="NCBIfam" id="NF006577">
    <property type="entry name" value="PRK09102.1"/>
    <property type="match status" value="1"/>
</dbReference>
<dbReference type="InterPro" id="IPR008926">
    <property type="entry name" value="RNR_R1-su_N"/>
</dbReference>
<dbReference type="SUPFAM" id="SSF48168">
    <property type="entry name" value="R1 subunit of ribonucleotide reductase, N-terminal domain"/>
    <property type="match status" value="1"/>
</dbReference>
<feature type="domain" description="Ribonucleotide reductase large subunit C-terminal" evidence="6">
    <location>
        <begin position="85"/>
        <end position="398"/>
    </location>
</feature>
<dbReference type="Pfam" id="PF00317">
    <property type="entry name" value="Ribonuc_red_lgN"/>
    <property type="match status" value="1"/>
</dbReference>
<dbReference type="Gene3D" id="3.20.70.20">
    <property type="match status" value="1"/>
</dbReference>
<dbReference type="InterPro" id="IPR000788">
    <property type="entry name" value="RNR_lg_C"/>
</dbReference>
<dbReference type="GO" id="GO:0005524">
    <property type="term" value="F:ATP binding"/>
    <property type="evidence" value="ECO:0007669"/>
    <property type="project" value="InterPro"/>
</dbReference>
<feature type="domain" description="Ribonucleotide reductase large subunit C-terminal" evidence="6">
    <location>
        <begin position="403"/>
        <end position="554"/>
    </location>
</feature>
<keyword evidence="4" id="KW-0215">Deoxyribonucleotide synthesis</keyword>
<evidence type="ECO:0000259" key="6">
    <source>
        <dbReference type="Pfam" id="PF02867"/>
    </source>
</evidence>
<dbReference type="GO" id="GO:0004748">
    <property type="term" value="F:ribonucleoside-diphosphate reductase activity, thioredoxin disulfide as acceptor"/>
    <property type="evidence" value="ECO:0007669"/>
    <property type="project" value="UniProtKB-EC"/>
</dbReference>
<sequence>MEYLGINIDFNRDNKFDELGIKRLKESYMRDDEESPQHRFASVSKAFSSNVEHAQRLYDYSSNHWLSYSTPILSFGRSNKGMPISCFLNYVEDTAEGLVNNLSETNWLSMYGGGVGIGFGIRSAGDKSTGVMPHLKIYDASSLAYRQGKTRRGSYAAYLDISHPDLIPFLEMRKPTGDPNIRCMNLHHGINITDDFMEIIERCMLDPNANDDWELKDPHSGEVREVVSAKNVWQQILELRMHTGEPYIHYIDTSNRMMPQWLKDKGLKVHQSNLCSEIILPTNEQRTAVCCLSSLNLETYDEWKDNPLFLKDVAEMLDNVLNYFIANAPDTIARARYSAERERSIGIGALGWHAYLQRNGIAFEGVMAKVANNRIFKHIRQGLDNANKELGAERGEAPDAVGTGNRFSHLMAIAPNASSSIIMGNTSPSIEPYRANAYRQDTLSGSFLNKNRWLDIIIKEKAKDENDYNDIWSSIIANDGSVQHLDILDENQKEVFKTSMEIDQRWVIELAADRQVYIDQAQSLNLFFRPDAHIKYIHAIHFTAWKKGIKTLYYCRSEKIGKADKVSKRVEREIIKELDMTQVAQGNDCIACEG</sequence>
<dbReference type="InterPro" id="IPR013509">
    <property type="entry name" value="RNR_lsu_N"/>
</dbReference>
<evidence type="ECO:0000313" key="7">
    <source>
        <dbReference type="EMBL" id="CAB4133320.1"/>
    </source>
</evidence>
<accession>A0A6J5LK12</accession>
<comment type="similarity">
    <text evidence="1 4">Belongs to the ribonucleoside diphosphate reductase large chain family.</text>
</comment>
<dbReference type="InterPro" id="IPR039718">
    <property type="entry name" value="Rrm1"/>
</dbReference>
<evidence type="ECO:0000256" key="4">
    <source>
        <dbReference type="RuleBase" id="RU003410"/>
    </source>
</evidence>
<comment type="catalytic activity">
    <reaction evidence="4">
        <text>a 2'-deoxyribonucleoside 5'-diphosphate + [thioredoxin]-disulfide + H2O = a ribonucleoside 5'-diphosphate + [thioredoxin]-dithiol</text>
        <dbReference type="Rhea" id="RHEA:23252"/>
        <dbReference type="Rhea" id="RHEA-COMP:10698"/>
        <dbReference type="Rhea" id="RHEA-COMP:10700"/>
        <dbReference type="ChEBI" id="CHEBI:15377"/>
        <dbReference type="ChEBI" id="CHEBI:29950"/>
        <dbReference type="ChEBI" id="CHEBI:50058"/>
        <dbReference type="ChEBI" id="CHEBI:57930"/>
        <dbReference type="ChEBI" id="CHEBI:73316"/>
        <dbReference type="EC" id="1.17.4.1"/>
    </reaction>
</comment>
<evidence type="ECO:0000259" key="5">
    <source>
        <dbReference type="Pfam" id="PF00317"/>
    </source>
</evidence>
<name>A0A6J5LK12_9CAUD</name>
<feature type="domain" description="Ribonucleotide reductase large subunit N-terminal" evidence="5">
    <location>
        <begin position="15"/>
        <end position="80"/>
    </location>
</feature>
<dbReference type="UniPathway" id="UPA00326"/>
<keyword evidence="3 4" id="KW-0560">Oxidoreductase</keyword>
<reference evidence="7" key="1">
    <citation type="submission" date="2020-04" db="EMBL/GenBank/DDBJ databases">
        <authorList>
            <person name="Chiriac C."/>
            <person name="Salcher M."/>
            <person name="Ghai R."/>
            <person name="Kavagutti S V."/>
        </authorList>
    </citation>
    <scope>NUCLEOTIDE SEQUENCE</scope>
</reference>
<organism evidence="7">
    <name type="scientific">uncultured Caudovirales phage</name>
    <dbReference type="NCBI Taxonomy" id="2100421"/>
    <lineage>
        <taxon>Viruses</taxon>
        <taxon>Duplodnaviria</taxon>
        <taxon>Heunggongvirae</taxon>
        <taxon>Uroviricota</taxon>
        <taxon>Caudoviricetes</taxon>
        <taxon>Peduoviridae</taxon>
        <taxon>Maltschvirus</taxon>
        <taxon>Maltschvirus maltsch</taxon>
    </lineage>
</organism>
<evidence type="ECO:0000256" key="1">
    <source>
        <dbReference type="ARBA" id="ARBA00010406"/>
    </source>
</evidence>
<dbReference type="Pfam" id="PF02867">
    <property type="entry name" value="Ribonuc_red_lgC"/>
    <property type="match status" value="2"/>
</dbReference>
<gene>
    <name evidence="7" type="ORF">UFOVP250_122</name>
</gene>